<gene>
    <name evidence="1" type="ORF">PSAL_003750</name>
</gene>
<proteinExistence type="predicted"/>
<dbReference type="AlphaFoldDB" id="A0A418SK50"/>
<dbReference type="Proteomes" id="UP000283786">
    <property type="component" value="Chromosome"/>
</dbReference>
<name>A0A418SK50_9RHOB</name>
<evidence type="ECO:0000313" key="2">
    <source>
        <dbReference type="Proteomes" id="UP000283786"/>
    </source>
</evidence>
<keyword evidence="2" id="KW-1185">Reference proteome</keyword>
<dbReference type="EMBL" id="CP060436">
    <property type="protein sequence ID" value="QPM89164.1"/>
    <property type="molecule type" value="Genomic_DNA"/>
</dbReference>
<organism evidence="1 2">
    <name type="scientific">Pseudooceanicola algae</name>
    <dbReference type="NCBI Taxonomy" id="1537215"/>
    <lineage>
        <taxon>Bacteria</taxon>
        <taxon>Pseudomonadati</taxon>
        <taxon>Pseudomonadota</taxon>
        <taxon>Alphaproteobacteria</taxon>
        <taxon>Rhodobacterales</taxon>
        <taxon>Paracoccaceae</taxon>
        <taxon>Pseudooceanicola</taxon>
    </lineage>
</organism>
<protein>
    <submittedName>
        <fullName evidence="1">Uncharacterized protein</fullName>
    </submittedName>
</protein>
<dbReference type="RefSeq" id="WP_119837930.1">
    <property type="nucleotide sequence ID" value="NZ_CP060436.1"/>
</dbReference>
<accession>A0A418SK50</accession>
<evidence type="ECO:0000313" key="1">
    <source>
        <dbReference type="EMBL" id="QPM89164.1"/>
    </source>
</evidence>
<reference evidence="1 2" key="1">
    <citation type="submission" date="2020-08" db="EMBL/GenBank/DDBJ databases">
        <title>Genome sequence of Rhodobacteraceae bacterium Lw-13e.</title>
        <authorList>
            <person name="Poehlein A."/>
            <person name="Wolter L."/>
            <person name="Daniel R."/>
            <person name="Brinkhoff T."/>
        </authorList>
    </citation>
    <scope>NUCLEOTIDE SEQUENCE [LARGE SCALE GENOMIC DNA]</scope>
    <source>
        <strain evidence="1 2">Lw-13e</strain>
    </source>
</reference>
<dbReference type="KEGG" id="palw:PSAL_003750"/>
<sequence length="92" mass="9836">MKFDGTVSLGNALSIATVIVGLSIGYAKLQAQQEDSHRRISVIEAAANAREGRIRAAEIALAGQSSDLRNIQNGIDDIKKSLTQLTNGRSDR</sequence>